<proteinExistence type="predicted"/>
<sequence length="200" mass="21062">MAGNWSVSGQYCEACNCEAACPCVVLGPPTTGECTVVIGWHIDRGRYEKVSLDGLNVALAAYAPGPMTQVKWKVALYVDDRANPEQRDALAKIFSGQAGGAPAALGPLVGEVLGVKSAAIEFRAEGKRRALRIDGVADAEIEAVSGQGGNDVTLSNHPFTAVPGFPAVVARSKRASYHDHGLALEVTGKNGFYSPFDYRP</sequence>
<dbReference type="Proteomes" id="UP001162891">
    <property type="component" value="Chromosome"/>
</dbReference>
<name>A0ABM7WNQ3_9BACT</name>
<dbReference type="Pfam" id="PF07040">
    <property type="entry name" value="DUF1326"/>
    <property type="match status" value="1"/>
</dbReference>
<dbReference type="EMBL" id="AP025591">
    <property type="protein sequence ID" value="BDG01093.1"/>
    <property type="molecule type" value="Genomic_DNA"/>
</dbReference>
<evidence type="ECO:0000313" key="1">
    <source>
        <dbReference type="EMBL" id="BDG01093.1"/>
    </source>
</evidence>
<accession>A0ABM7WNQ3</accession>
<dbReference type="InterPro" id="IPR009758">
    <property type="entry name" value="DUF1326"/>
</dbReference>
<gene>
    <name evidence="1" type="ORF">AMOR_00890</name>
</gene>
<dbReference type="RefSeq" id="WP_248357461.1">
    <property type="nucleotide sequence ID" value="NZ_AP025591.1"/>
</dbReference>
<reference evidence="2" key="1">
    <citation type="journal article" date="2022" name="Int. J. Syst. Evol. Microbiol.">
        <title>Anaeromyxobacter oryzae sp. nov., Anaeromyxobacter diazotrophicus sp. nov. and Anaeromyxobacter paludicola sp. nov., isolated from paddy soils.</title>
        <authorList>
            <person name="Itoh H."/>
            <person name="Xu Z."/>
            <person name="Mise K."/>
            <person name="Masuda Y."/>
            <person name="Ushijima N."/>
            <person name="Hayakawa C."/>
            <person name="Shiratori Y."/>
            <person name="Senoo K."/>
        </authorList>
    </citation>
    <scope>NUCLEOTIDE SEQUENCE [LARGE SCALE GENOMIC DNA]</scope>
    <source>
        <strain evidence="2">Red232</strain>
    </source>
</reference>
<evidence type="ECO:0000313" key="2">
    <source>
        <dbReference type="Proteomes" id="UP001162891"/>
    </source>
</evidence>
<keyword evidence="2" id="KW-1185">Reference proteome</keyword>
<organism evidence="1 2">
    <name type="scientific">Anaeromyxobacter oryzae</name>
    <dbReference type="NCBI Taxonomy" id="2918170"/>
    <lineage>
        <taxon>Bacteria</taxon>
        <taxon>Pseudomonadati</taxon>
        <taxon>Myxococcota</taxon>
        <taxon>Myxococcia</taxon>
        <taxon>Myxococcales</taxon>
        <taxon>Cystobacterineae</taxon>
        <taxon>Anaeromyxobacteraceae</taxon>
        <taxon>Anaeromyxobacter</taxon>
    </lineage>
</organism>
<evidence type="ECO:0008006" key="3">
    <source>
        <dbReference type="Google" id="ProtNLM"/>
    </source>
</evidence>
<protein>
    <recommendedName>
        <fullName evidence="3">DUF1326 domain-containing protein</fullName>
    </recommendedName>
</protein>